<feature type="compositionally biased region" description="Basic and acidic residues" evidence="1">
    <location>
        <begin position="1"/>
        <end position="16"/>
    </location>
</feature>
<evidence type="ECO:0000313" key="2">
    <source>
        <dbReference type="EMBL" id="KAK5111383.1"/>
    </source>
</evidence>
<protein>
    <submittedName>
        <fullName evidence="2">Uncharacterized protein</fullName>
    </submittedName>
</protein>
<dbReference type="Proteomes" id="UP001310890">
    <property type="component" value="Unassembled WGS sequence"/>
</dbReference>
<feature type="region of interest" description="Disordered" evidence="1">
    <location>
        <begin position="1"/>
        <end position="32"/>
    </location>
</feature>
<feature type="compositionally biased region" description="Polar residues" evidence="1">
    <location>
        <begin position="19"/>
        <end position="32"/>
    </location>
</feature>
<gene>
    <name evidence="2" type="ORF">LTR62_005224</name>
</gene>
<dbReference type="AlphaFoldDB" id="A0AAN7YJK3"/>
<evidence type="ECO:0000313" key="3">
    <source>
        <dbReference type="Proteomes" id="UP001310890"/>
    </source>
</evidence>
<accession>A0AAN7YJK3</accession>
<proteinExistence type="predicted"/>
<sequence>MRLNTRPEGEGHEKHLFTPATTPLAPQSSDPESTVQDLERISRAFVDVLNAHDFDFTSLRAQEVRSRMSPDWRTRIDTVGDPQPCDFEEQQRRWKSRALDNPDVHFKVVEVMSKVVERKQRARVFMEMEVSGVTSGKVMAMNELRWKKVDGVWLCYYTIGMRGGGVNNAAALGSFDLDS</sequence>
<organism evidence="2 3">
    <name type="scientific">Meristemomyces frigidus</name>
    <dbReference type="NCBI Taxonomy" id="1508187"/>
    <lineage>
        <taxon>Eukaryota</taxon>
        <taxon>Fungi</taxon>
        <taxon>Dikarya</taxon>
        <taxon>Ascomycota</taxon>
        <taxon>Pezizomycotina</taxon>
        <taxon>Dothideomycetes</taxon>
        <taxon>Dothideomycetidae</taxon>
        <taxon>Mycosphaerellales</taxon>
        <taxon>Teratosphaeriaceae</taxon>
        <taxon>Meristemomyces</taxon>
    </lineage>
</organism>
<name>A0AAN7YJK3_9PEZI</name>
<dbReference type="EMBL" id="JAVRRL010000040">
    <property type="protein sequence ID" value="KAK5111383.1"/>
    <property type="molecule type" value="Genomic_DNA"/>
</dbReference>
<evidence type="ECO:0000256" key="1">
    <source>
        <dbReference type="SAM" id="MobiDB-lite"/>
    </source>
</evidence>
<reference evidence="2" key="1">
    <citation type="submission" date="2023-08" db="EMBL/GenBank/DDBJ databases">
        <title>Black Yeasts Isolated from many extreme environments.</title>
        <authorList>
            <person name="Coleine C."/>
            <person name="Stajich J.E."/>
            <person name="Selbmann L."/>
        </authorList>
    </citation>
    <scope>NUCLEOTIDE SEQUENCE</scope>
    <source>
        <strain evidence="2">CCFEE 5401</strain>
    </source>
</reference>
<comment type="caution">
    <text evidence="2">The sequence shown here is derived from an EMBL/GenBank/DDBJ whole genome shotgun (WGS) entry which is preliminary data.</text>
</comment>